<name>A0A951U8W8_9CYAN</name>
<dbReference type="SUPFAM" id="SSF47090">
    <property type="entry name" value="PGBD-like"/>
    <property type="match status" value="2"/>
</dbReference>
<feature type="region of interest" description="Disordered" evidence="1">
    <location>
        <begin position="193"/>
        <end position="238"/>
    </location>
</feature>
<feature type="compositionally biased region" description="Basic and acidic residues" evidence="1">
    <location>
        <begin position="196"/>
        <end position="205"/>
    </location>
</feature>
<dbReference type="AlphaFoldDB" id="A0A951U8W8"/>
<reference evidence="3" key="1">
    <citation type="submission" date="2021-05" db="EMBL/GenBank/DDBJ databases">
        <authorList>
            <person name="Pietrasiak N."/>
            <person name="Ward R."/>
            <person name="Stajich J.E."/>
            <person name="Kurbessoian T."/>
        </authorList>
    </citation>
    <scope>NUCLEOTIDE SEQUENCE</scope>
    <source>
        <strain evidence="3">CPER-KK1</strain>
    </source>
</reference>
<dbReference type="PANTHER" id="PTHR41533">
    <property type="entry name" value="L,D-TRANSPEPTIDASE HI_1667-RELATED"/>
    <property type="match status" value="1"/>
</dbReference>
<evidence type="ECO:0000256" key="1">
    <source>
        <dbReference type="SAM" id="MobiDB-lite"/>
    </source>
</evidence>
<sequence length="238" mass="25568">METLAYLHLALADEAPLGTNELAIATLWKSPKLLAKFIAFTVVLSVVGMASQASAALRQGNYNPEVTTLQERLQKLGYLKANATGYFGSLTKRAVIEFQEAEGLTADGVVGANTQAALDEQVVSNASDGLLRVGDRGEKVSDIQRRLEVAGYPVGDIGTFDEVTLEAVQKFQQEKGLKVDGIVGRQTLAALPEITPKLKEEKTSEPESSTSWYESESAPLDPFIQTQPDEVGEATPSP</sequence>
<proteinExistence type="predicted"/>
<dbReference type="Proteomes" id="UP000753908">
    <property type="component" value="Unassembled WGS sequence"/>
</dbReference>
<evidence type="ECO:0000313" key="4">
    <source>
        <dbReference type="Proteomes" id="UP000753908"/>
    </source>
</evidence>
<protein>
    <submittedName>
        <fullName evidence="3">Peptidoglycan-binding protein</fullName>
    </submittedName>
</protein>
<reference evidence="3" key="2">
    <citation type="journal article" date="2022" name="Microbiol. Resour. Announc.">
        <title>Metagenome Sequencing to Explore Phylogenomics of Terrestrial Cyanobacteria.</title>
        <authorList>
            <person name="Ward R.D."/>
            <person name="Stajich J.E."/>
            <person name="Johansen J.R."/>
            <person name="Huntemann M."/>
            <person name="Clum A."/>
            <person name="Foster B."/>
            <person name="Foster B."/>
            <person name="Roux S."/>
            <person name="Palaniappan K."/>
            <person name="Varghese N."/>
            <person name="Mukherjee S."/>
            <person name="Reddy T.B.K."/>
            <person name="Daum C."/>
            <person name="Copeland A."/>
            <person name="Chen I.A."/>
            <person name="Ivanova N.N."/>
            <person name="Kyrpides N.C."/>
            <person name="Shapiro N."/>
            <person name="Eloe-Fadrosh E.A."/>
            <person name="Pietrasiak N."/>
        </authorList>
    </citation>
    <scope>NUCLEOTIDE SEQUENCE</scope>
    <source>
        <strain evidence="3">CPER-KK1</strain>
    </source>
</reference>
<dbReference type="InterPro" id="IPR052905">
    <property type="entry name" value="LD-transpeptidase_YkuD-like"/>
</dbReference>
<organism evidence="3 4">
    <name type="scientific">Symplocastrum torsivum CPER-KK1</name>
    <dbReference type="NCBI Taxonomy" id="450513"/>
    <lineage>
        <taxon>Bacteria</taxon>
        <taxon>Bacillati</taxon>
        <taxon>Cyanobacteriota</taxon>
        <taxon>Cyanophyceae</taxon>
        <taxon>Oscillatoriophycideae</taxon>
        <taxon>Oscillatoriales</taxon>
        <taxon>Microcoleaceae</taxon>
        <taxon>Symplocastrum</taxon>
    </lineage>
</organism>
<dbReference type="Gene3D" id="1.10.101.10">
    <property type="entry name" value="PGBD-like superfamily/PGBD"/>
    <property type="match status" value="2"/>
</dbReference>
<dbReference type="PANTHER" id="PTHR41533:SF1">
    <property type="entry name" value="L,D-TRANSPEPTIDASE YCBB-RELATED"/>
    <property type="match status" value="1"/>
</dbReference>
<gene>
    <name evidence="3" type="ORF">KME25_07675</name>
</gene>
<evidence type="ECO:0000313" key="3">
    <source>
        <dbReference type="EMBL" id="MBW4544304.1"/>
    </source>
</evidence>
<accession>A0A951U8W8</accession>
<comment type="caution">
    <text evidence="3">The sequence shown here is derived from an EMBL/GenBank/DDBJ whole genome shotgun (WGS) entry which is preliminary data.</text>
</comment>
<feature type="domain" description="Peptidoglycan binding-like" evidence="2">
    <location>
        <begin position="136"/>
        <end position="191"/>
    </location>
</feature>
<evidence type="ECO:0000259" key="2">
    <source>
        <dbReference type="Pfam" id="PF01471"/>
    </source>
</evidence>
<dbReference type="InterPro" id="IPR002477">
    <property type="entry name" value="Peptidoglycan-bd-like"/>
</dbReference>
<dbReference type="EMBL" id="JAHHIF010000008">
    <property type="protein sequence ID" value="MBW4544304.1"/>
    <property type="molecule type" value="Genomic_DNA"/>
</dbReference>
<dbReference type="InterPro" id="IPR036365">
    <property type="entry name" value="PGBD-like_sf"/>
</dbReference>
<dbReference type="Pfam" id="PF01471">
    <property type="entry name" value="PG_binding_1"/>
    <property type="match status" value="2"/>
</dbReference>
<feature type="domain" description="Peptidoglycan binding-like" evidence="2">
    <location>
        <begin position="63"/>
        <end position="118"/>
    </location>
</feature>
<dbReference type="InterPro" id="IPR036366">
    <property type="entry name" value="PGBDSf"/>
</dbReference>